<dbReference type="GeneID" id="106672244"/>
<name>A0A8I6S8Q1_CIMLE</name>
<dbReference type="Pfam" id="PF01161">
    <property type="entry name" value="PBP"/>
    <property type="match status" value="1"/>
</dbReference>
<evidence type="ECO:0008006" key="3">
    <source>
        <dbReference type="Google" id="ProtNLM"/>
    </source>
</evidence>
<accession>A0A8I6S8Q1</accession>
<dbReference type="KEGG" id="clec:106672244"/>
<evidence type="ECO:0000313" key="1">
    <source>
        <dbReference type="EnsemblMetazoa" id="XP_014259005.1"/>
    </source>
</evidence>
<dbReference type="SUPFAM" id="SSF49777">
    <property type="entry name" value="PEBP-like"/>
    <property type="match status" value="1"/>
</dbReference>
<dbReference type="RefSeq" id="XP_014259005.1">
    <property type="nucleotide sequence ID" value="XM_014403519.1"/>
</dbReference>
<organism evidence="1 2">
    <name type="scientific">Cimex lectularius</name>
    <name type="common">Bed bug</name>
    <name type="synonym">Acanthia lectularia</name>
    <dbReference type="NCBI Taxonomy" id="79782"/>
    <lineage>
        <taxon>Eukaryota</taxon>
        <taxon>Metazoa</taxon>
        <taxon>Ecdysozoa</taxon>
        <taxon>Arthropoda</taxon>
        <taxon>Hexapoda</taxon>
        <taxon>Insecta</taxon>
        <taxon>Pterygota</taxon>
        <taxon>Neoptera</taxon>
        <taxon>Paraneoptera</taxon>
        <taxon>Hemiptera</taxon>
        <taxon>Heteroptera</taxon>
        <taxon>Panheteroptera</taxon>
        <taxon>Cimicomorpha</taxon>
        <taxon>Cimicidae</taxon>
        <taxon>Cimex</taxon>
    </lineage>
</organism>
<dbReference type="InterPro" id="IPR035810">
    <property type="entry name" value="PEBP_euk"/>
</dbReference>
<dbReference type="OMA" id="TSIWWDG"/>
<dbReference type="EnsemblMetazoa" id="XM_014403519.1">
    <property type="protein sequence ID" value="XP_014259005.1"/>
    <property type="gene ID" value="LOC106672244"/>
</dbReference>
<dbReference type="InterPro" id="IPR036610">
    <property type="entry name" value="PEBP-like_sf"/>
</dbReference>
<proteinExistence type="predicted"/>
<sequence>MKAAMERTKIVPDVVSTAPEDMLNIHYKSGAVVSMGNELTPTQVKNQPDVGWKDADENSLYTLAMVDPDAPSREAPKMREWHHWLVVNIPGADVAQGETMSEYIGAAPPKGSGLHRYVFLLYKQLGKLKCSEPKLTNKSGEKRGKFSIAQFAKKYNLDGPIAGNFFEAKFDDYCTVIQKQLSKK</sequence>
<dbReference type="Proteomes" id="UP000494040">
    <property type="component" value="Unassembled WGS sequence"/>
</dbReference>
<dbReference type="Gene3D" id="3.90.280.10">
    <property type="entry name" value="PEBP-like"/>
    <property type="match status" value="1"/>
</dbReference>
<dbReference type="InterPro" id="IPR008914">
    <property type="entry name" value="PEBP"/>
</dbReference>
<dbReference type="AlphaFoldDB" id="A0A8I6S8Q1"/>
<dbReference type="PANTHER" id="PTHR11362:SF82">
    <property type="entry name" value="PHOSPHATIDYLETHANOLAMINE-BINDING PROTEIN 4"/>
    <property type="match status" value="1"/>
</dbReference>
<dbReference type="OrthoDB" id="2506647at2759"/>
<protein>
    <recommendedName>
        <fullName evidence="3">Phosphatidylethanolamine binding protein</fullName>
    </recommendedName>
</protein>
<keyword evidence="2" id="KW-1185">Reference proteome</keyword>
<evidence type="ECO:0000313" key="2">
    <source>
        <dbReference type="Proteomes" id="UP000494040"/>
    </source>
</evidence>
<reference evidence="1" key="1">
    <citation type="submission" date="2022-01" db="UniProtKB">
        <authorList>
            <consortium name="EnsemblMetazoa"/>
        </authorList>
    </citation>
    <scope>IDENTIFICATION</scope>
</reference>
<dbReference type="PANTHER" id="PTHR11362">
    <property type="entry name" value="PHOSPHATIDYLETHANOLAMINE-BINDING PROTEIN"/>
    <property type="match status" value="1"/>
</dbReference>
<dbReference type="CDD" id="cd00866">
    <property type="entry name" value="PEBP_euk"/>
    <property type="match status" value="1"/>
</dbReference>